<dbReference type="Proteomes" id="UP001250791">
    <property type="component" value="Unassembled WGS sequence"/>
</dbReference>
<dbReference type="InterPro" id="IPR050879">
    <property type="entry name" value="Acyltransferase_3"/>
</dbReference>
<dbReference type="Pfam" id="PF01757">
    <property type="entry name" value="Acyl_transf_3"/>
    <property type="match status" value="1"/>
</dbReference>
<feature type="domain" description="Acyltransferase 3" evidence="2">
    <location>
        <begin position="11"/>
        <end position="329"/>
    </location>
</feature>
<feature type="transmembrane region" description="Helical" evidence="1">
    <location>
        <begin position="318"/>
        <end position="341"/>
    </location>
</feature>
<feature type="transmembrane region" description="Helical" evidence="1">
    <location>
        <begin position="259"/>
        <end position="278"/>
    </location>
</feature>
<keyword evidence="1" id="KW-0812">Transmembrane</keyword>
<feature type="transmembrane region" description="Helical" evidence="1">
    <location>
        <begin position="227"/>
        <end position="247"/>
    </location>
</feature>
<evidence type="ECO:0000256" key="1">
    <source>
        <dbReference type="SAM" id="Phobius"/>
    </source>
</evidence>
<feature type="transmembrane region" description="Helical" evidence="1">
    <location>
        <begin position="290"/>
        <end position="312"/>
    </location>
</feature>
<keyword evidence="1" id="KW-1133">Transmembrane helix</keyword>
<evidence type="ECO:0000259" key="2">
    <source>
        <dbReference type="Pfam" id="PF01757"/>
    </source>
</evidence>
<dbReference type="EMBL" id="JAVDUP010000003">
    <property type="protein sequence ID" value="MDR6901444.1"/>
    <property type="molecule type" value="Genomic_DNA"/>
</dbReference>
<dbReference type="PANTHER" id="PTHR23028:SF131">
    <property type="entry name" value="BLR2367 PROTEIN"/>
    <property type="match status" value="1"/>
</dbReference>
<feature type="transmembrane region" description="Helical" evidence="1">
    <location>
        <begin position="166"/>
        <end position="194"/>
    </location>
</feature>
<evidence type="ECO:0000313" key="3">
    <source>
        <dbReference type="EMBL" id="MDR6901444.1"/>
    </source>
</evidence>
<protein>
    <submittedName>
        <fullName evidence="3">Peptidoglycan/LPS O-acetylase OafA/YrhL</fullName>
    </submittedName>
</protein>
<sequence length="363" mass="41285">MKIYEMPKRLYALDTIRGVAAIVVIFWHWQHFFYVGSDASNVPWDSQPFYPYLFVLYKYGWLAVDFFFALSGYVFAWLFADKIATGKISLATYALDRISRLYPLHIVTFAAVFFLQFLYATSHTAYFVFQLNDLYHAFLNLFLIPAWGFEKGWSFNAPIWSVSVEVFLYIAFGVGCLLGRTRLLAFAVLIAIGYLLPEQFGKIAVGLREFFIGGFVYFAISHTLPRIGAQPTAAVWTTLALIAWVYAAKCGVSDTSRYIIFPATVGMFAAIGIAKRNFLKNGAWLGDISYSVYLLHFPLQIVFAIVCDWLGYQRTILLSPFAMAAFFAILIPAAAFTFVAFEHPTKNWLRANFLRHRQISPAE</sequence>
<name>A0ABU1SR30_9HYPH</name>
<organism evidence="3 4">
    <name type="scientific">Rhizobium miluonense</name>
    <dbReference type="NCBI Taxonomy" id="411945"/>
    <lineage>
        <taxon>Bacteria</taxon>
        <taxon>Pseudomonadati</taxon>
        <taxon>Pseudomonadota</taxon>
        <taxon>Alphaproteobacteria</taxon>
        <taxon>Hyphomicrobiales</taxon>
        <taxon>Rhizobiaceae</taxon>
        <taxon>Rhizobium/Agrobacterium group</taxon>
        <taxon>Rhizobium</taxon>
    </lineage>
</organism>
<keyword evidence="4" id="KW-1185">Reference proteome</keyword>
<dbReference type="RefSeq" id="WP_310231617.1">
    <property type="nucleotide sequence ID" value="NZ_JAVDUP010000003.1"/>
</dbReference>
<feature type="transmembrane region" description="Helical" evidence="1">
    <location>
        <begin position="12"/>
        <end position="29"/>
    </location>
</feature>
<proteinExistence type="predicted"/>
<feature type="transmembrane region" description="Helical" evidence="1">
    <location>
        <begin position="101"/>
        <end position="122"/>
    </location>
</feature>
<feature type="transmembrane region" description="Helical" evidence="1">
    <location>
        <begin position="49"/>
        <end position="80"/>
    </location>
</feature>
<evidence type="ECO:0000313" key="4">
    <source>
        <dbReference type="Proteomes" id="UP001250791"/>
    </source>
</evidence>
<dbReference type="InterPro" id="IPR002656">
    <property type="entry name" value="Acyl_transf_3_dom"/>
</dbReference>
<reference evidence="3 4" key="1">
    <citation type="submission" date="2023-07" db="EMBL/GenBank/DDBJ databases">
        <title>Sorghum-associated microbial communities from plants grown in Nebraska, USA.</title>
        <authorList>
            <person name="Schachtman D."/>
        </authorList>
    </citation>
    <scope>NUCLEOTIDE SEQUENCE [LARGE SCALE GENOMIC DNA]</scope>
    <source>
        <strain evidence="3 4">3199</strain>
    </source>
</reference>
<dbReference type="PANTHER" id="PTHR23028">
    <property type="entry name" value="ACETYLTRANSFERASE"/>
    <property type="match status" value="1"/>
</dbReference>
<gene>
    <name evidence="3" type="ORF">J2W52_003068</name>
</gene>
<keyword evidence="1" id="KW-0472">Membrane</keyword>
<accession>A0ABU1SR30</accession>
<comment type="caution">
    <text evidence="3">The sequence shown here is derived from an EMBL/GenBank/DDBJ whole genome shotgun (WGS) entry which is preliminary data.</text>
</comment>